<gene>
    <name evidence="1" type="ORF">SAMN05444158_7255</name>
</gene>
<name>A0A1H2BKZ7_9BRAD</name>
<dbReference type="Proteomes" id="UP000243904">
    <property type="component" value="Chromosome I"/>
</dbReference>
<accession>A0A1H2BKZ7</accession>
<reference evidence="2" key="1">
    <citation type="submission" date="2016-10" db="EMBL/GenBank/DDBJ databases">
        <authorList>
            <person name="Varghese N."/>
            <person name="Submissions S."/>
        </authorList>
    </citation>
    <scope>NUCLEOTIDE SEQUENCE [LARGE SCALE GENOMIC DNA]</scope>
    <source>
        <strain evidence="2">GAS369</strain>
    </source>
</reference>
<evidence type="ECO:0000313" key="2">
    <source>
        <dbReference type="Proteomes" id="UP000243904"/>
    </source>
</evidence>
<proteinExistence type="predicted"/>
<organism evidence="1 2">
    <name type="scientific">Bradyrhizobium canariense</name>
    <dbReference type="NCBI Taxonomy" id="255045"/>
    <lineage>
        <taxon>Bacteria</taxon>
        <taxon>Pseudomonadati</taxon>
        <taxon>Pseudomonadota</taxon>
        <taxon>Alphaproteobacteria</taxon>
        <taxon>Hyphomicrobiales</taxon>
        <taxon>Nitrobacteraceae</taxon>
        <taxon>Bradyrhizobium</taxon>
    </lineage>
</organism>
<sequence>MTCLGIRTSPRHNRGCKSHRFQQKGVDRPVRNLFEAGKLLLLDMASTVFFLTFFLVTKNIPLSVIHRPSPWTWFQTSRSCTASFGQG</sequence>
<dbReference type="EMBL" id="LT629750">
    <property type="protein sequence ID" value="SDT58446.1"/>
    <property type="molecule type" value="Genomic_DNA"/>
</dbReference>
<dbReference type="AlphaFoldDB" id="A0A1H2BKZ7"/>
<protein>
    <submittedName>
        <fullName evidence="1">Uncharacterized protein</fullName>
    </submittedName>
</protein>
<evidence type="ECO:0000313" key="1">
    <source>
        <dbReference type="EMBL" id="SDT58446.1"/>
    </source>
</evidence>
<keyword evidence="2" id="KW-1185">Reference proteome</keyword>